<name>A0A545USP7_9HYPO</name>
<evidence type="ECO:0000313" key="1">
    <source>
        <dbReference type="EMBL" id="TQV92476.1"/>
    </source>
</evidence>
<proteinExistence type="predicted"/>
<dbReference type="AlphaFoldDB" id="A0A545USP7"/>
<reference evidence="1 2" key="1">
    <citation type="journal article" date="2019" name="Appl. Microbiol. Biotechnol.">
        <title>Genome sequence of Isaria javanica and comparative genome analysis insights into family S53 peptidase evolution in fungal entomopathogens.</title>
        <authorList>
            <person name="Lin R."/>
            <person name="Zhang X."/>
            <person name="Xin B."/>
            <person name="Zou M."/>
            <person name="Gao Y."/>
            <person name="Qin F."/>
            <person name="Hu Q."/>
            <person name="Xie B."/>
            <person name="Cheng X."/>
        </authorList>
    </citation>
    <scope>NUCLEOTIDE SEQUENCE [LARGE SCALE GENOMIC DNA]</scope>
    <source>
        <strain evidence="1 2">IJ1G</strain>
    </source>
</reference>
<protein>
    <submittedName>
        <fullName evidence="1">Uncharacterized protein</fullName>
    </submittedName>
</protein>
<evidence type="ECO:0000313" key="2">
    <source>
        <dbReference type="Proteomes" id="UP000315783"/>
    </source>
</evidence>
<comment type="caution">
    <text evidence="1">The sequence shown here is derived from an EMBL/GenBank/DDBJ whole genome shotgun (WGS) entry which is preliminary data.</text>
</comment>
<accession>A0A545USP7</accession>
<dbReference type="Proteomes" id="UP000315783">
    <property type="component" value="Unassembled WGS sequence"/>
</dbReference>
<gene>
    <name evidence="1" type="ORF">IF1G_08994</name>
</gene>
<keyword evidence="2" id="KW-1185">Reference proteome</keyword>
<organism evidence="1 2">
    <name type="scientific">Cordyceps javanica</name>
    <dbReference type="NCBI Taxonomy" id="43265"/>
    <lineage>
        <taxon>Eukaryota</taxon>
        <taxon>Fungi</taxon>
        <taxon>Dikarya</taxon>
        <taxon>Ascomycota</taxon>
        <taxon>Pezizomycotina</taxon>
        <taxon>Sordariomycetes</taxon>
        <taxon>Hypocreomycetidae</taxon>
        <taxon>Hypocreales</taxon>
        <taxon>Cordycipitaceae</taxon>
        <taxon>Cordyceps</taxon>
    </lineage>
</organism>
<sequence>MCISYTDHTAATYHHPFPISPCFLAFTVCLGAAAVAACNAPRAEGSDALCTGGKTYTDCVQEKNKLCILECFNQPPGPCQSGCITRSQTDCAIYCPAINNCDDCIKAYTTSGQSEDQARQLCSVEGKCLRYKFMAKAAAKIDIKALSITVTAVNGSDLCEWLQCQAAHRRMGRF</sequence>
<dbReference type="EMBL" id="SPUK01000015">
    <property type="protein sequence ID" value="TQV92476.1"/>
    <property type="molecule type" value="Genomic_DNA"/>
</dbReference>